<name>A0A8D8P5J9_CULPI</name>
<proteinExistence type="predicted"/>
<evidence type="ECO:0000313" key="1">
    <source>
        <dbReference type="EMBL" id="CAG6590242.1"/>
    </source>
</evidence>
<accession>A0A8D8P5J9</accession>
<dbReference type="EMBL" id="HBUE01218214">
    <property type="protein sequence ID" value="CAG6538230.1"/>
    <property type="molecule type" value="Transcribed_RNA"/>
</dbReference>
<sequence length="144" mass="15498">MLELAAAVDDDRIDSGLVRPDVMPTMLPPLLSNGPLPTPRLTPIESSEFCCPRPALYGGGAGVTAGLAVLGGGSGGSWAVLLRRYGLPYVALYRGSMLGAVIREVFIRLLDSEPIPLPMLGSPLSCRSSSRFRVRLRFPFGIWW</sequence>
<organism evidence="1">
    <name type="scientific">Culex pipiens</name>
    <name type="common">House mosquito</name>
    <dbReference type="NCBI Taxonomy" id="7175"/>
    <lineage>
        <taxon>Eukaryota</taxon>
        <taxon>Metazoa</taxon>
        <taxon>Ecdysozoa</taxon>
        <taxon>Arthropoda</taxon>
        <taxon>Hexapoda</taxon>
        <taxon>Insecta</taxon>
        <taxon>Pterygota</taxon>
        <taxon>Neoptera</taxon>
        <taxon>Endopterygota</taxon>
        <taxon>Diptera</taxon>
        <taxon>Nematocera</taxon>
        <taxon>Culicoidea</taxon>
        <taxon>Culicidae</taxon>
        <taxon>Culicinae</taxon>
        <taxon>Culicini</taxon>
        <taxon>Culex</taxon>
        <taxon>Culex</taxon>
    </lineage>
</organism>
<protein>
    <submittedName>
        <fullName evidence="1">(northern house mosquito) hypothetical protein</fullName>
    </submittedName>
</protein>
<dbReference type="AlphaFoldDB" id="A0A8D8P5J9"/>
<dbReference type="EMBL" id="HBUE01324775">
    <property type="protein sequence ID" value="CAG6590242.1"/>
    <property type="molecule type" value="Transcribed_RNA"/>
</dbReference>
<reference evidence="1" key="1">
    <citation type="submission" date="2021-05" db="EMBL/GenBank/DDBJ databases">
        <authorList>
            <person name="Alioto T."/>
            <person name="Alioto T."/>
            <person name="Gomez Garrido J."/>
        </authorList>
    </citation>
    <scope>NUCLEOTIDE SEQUENCE</scope>
</reference>